<dbReference type="EMBL" id="AP024702">
    <property type="protein sequence ID" value="BCX46184.1"/>
    <property type="molecule type" value="Genomic_DNA"/>
</dbReference>
<sequence length="308" mass="34254">MKPISNRRSFLQTAALGAGVFLGSPGRVAAATDPYVRPGGSRLRLSLAAYSFLKYFPAVRGKPNAKVPEEMAMDFPKFIRLCAENGCDAELTSYVFDDDVPDRELADCRLLGHQMAVEVSGTSIGNNFTFAKGTPERDEQMAYTKQWIDRAMVMGAPHIRVFAGVQPKGMSLDEAERNVCEALEEAADYGASRGVMLGVENHDELSSTAERLLRVVKAVKSPWLGVNLDTANFRVDDPYPEIEACVPYALNVQVKAFMRHGGRRETDFAKFGKILRDGGYRGYVVLEYEEKEDPYVEVPKLLNRLREL</sequence>
<dbReference type="InterPro" id="IPR013022">
    <property type="entry name" value="Xyl_isomerase-like_TIM-brl"/>
</dbReference>
<dbReference type="InterPro" id="IPR036237">
    <property type="entry name" value="Xyl_isomerase-like_sf"/>
</dbReference>
<organism evidence="2 3">
    <name type="scientific">Haloferula helveola</name>
    <dbReference type="NCBI Taxonomy" id="490095"/>
    <lineage>
        <taxon>Bacteria</taxon>
        <taxon>Pseudomonadati</taxon>
        <taxon>Verrucomicrobiota</taxon>
        <taxon>Verrucomicrobiia</taxon>
        <taxon>Verrucomicrobiales</taxon>
        <taxon>Verrucomicrobiaceae</taxon>
        <taxon>Haloferula</taxon>
    </lineage>
</organism>
<accession>A0ABM7REI3</accession>
<protein>
    <submittedName>
        <fullName evidence="2">Xylose isomerase</fullName>
    </submittedName>
</protein>
<reference evidence="2 3" key="1">
    <citation type="submission" date="2021-06" db="EMBL/GenBank/DDBJ databases">
        <title>Complete genome of Haloferula helveola possessing various polysaccharide degrading enzymes.</title>
        <authorList>
            <person name="Takami H."/>
            <person name="Huang C."/>
            <person name="Hamasaki K."/>
        </authorList>
    </citation>
    <scope>NUCLEOTIDE SEQUENCE [LARGE SCALE GENOMIC DNA]</scope>
    <source>
        <strain evidence="2 3">CN-1</strain>
    </source>
</reference>
<dbReference type="RefSeq" id="WP_338687573.1">
    <property type="nucleotide sequence ID" value="NZ_AP024702.1"/>
</dbReference>
<evidence type="ECO:0000259" key="1">
    <source>
        <dbReference type="Pfam" id="PF01261"/>
    </source>
</evidence>
<name>A0ABM7REI3_9BACT</name>
<dbReference type="Proteomes" id="UP001374893">
    <property type="component" value="Chromosome"/>
</dbReference>
<dbReference type="InterPro" id="IPR006311">
    <property type="entry name" value="TAT_signal"/>
</dbReference>
<proteinExistence type="predicted"/>
<evidence type="ECO:0000313" key="3">
    <source>
        <dbReference type="Proteomes" id="UP001374893"/>
    </source>
</evidence>
<dbReference type="PANTHER" id="PTHR12110">
    <property type="entry name" value="HYDROXYPYRUVATE ISOMERASE"/>
    <property type="match status" value="1"/>
</dbReference>
<keyword evidence="3" id="KW-1185">Reference proteome</keyword>
<dbReference type="Gene3D" id="3.20.20.150">
    <property type="entry name" value="Divalent-metal-dependent TIM barrel enzymes"/>
    <property type="match status" value="1"/>
</dbReference>
<evidence type="ECO:0000313" key="2">
    <source>
        <dbReference type="EMBL" id="BCX46184.1"/>
    </source>
</evidence>
<dbReference type="GO" id="GO:0016853">
    <property type="term" value="F:isomerase activity"/>
    <property type="evidence" value="ECO:0007669"/>
    <property type="project" value="UniProtKB-KW"/>
</dbReference>
<keyword evidence="2" id="KW-0413">Isomerase</keyword>
<dbReference type="Pfam" id="PF01261">
    <property type="entry name" value="AP_endonuc_2"/>
    <property type="match status" value="1"/>
</dbReference>
<feature type="domain" description="Xylose isomerase-like TIM barrel" evidence="1">
    <location>
        <begin position="102"/>
        <end position="303"/>
    </location>
</feature>
<dbReference type="SUPFAM" id="SSF51658">
    <property type="entry name" value="Xylose isomerase-like"/>
    <property type="match status" value="1"/>
</dbReference>
<dbReference type="InterPro" id="IPR050312">
    <property type="entry name" value="IolE/XylAMocC-like"/>
</dbReference>
<gene>
    <name evidence="2" type="ORF">HAHE_00920</name>
</gene>
<dbReference type="PANTHER" id="PTHR12110:SF53">
    <property type="entry name" value="BLR5974 PROTEIN"/>
    <property type="match status" value="1"/>
</dbReference>
<dbReference type="PROSITE" id="PS51318">
    <property type="entry name" value="TAT"/>
    <property type="match status" value="1"/>
</dbReference>